<evidence type="ECO:0008006" key="5">
    <source>
        <dbReference type="Google" id="ProtNLM"/>
    </source>
</evidence>
<dbReference type="Proteomes" id="UP001259572">
    <property type="component" value="Unassembled WGS sequence"/>
</dbReference>
<dbReference type="SUPFAM" id="SSF53383">
    <property type="entry name" value="PLP-dependent transferases"/>
    <property type="match status" value="1"/>
</dbReference>
<proteinExistence type="predicted"/>
<reference evidence="3 4" key="1">
    <citation type="submission" date="2023-05" db="EMBL/GenBank/DDBJ databases">
        <authorList>
            <person name="Guo Y."/>
        </authorList>
    </citation>
    <scope>NUCLEOTIDE SEQUENCE [LARGE SCALE GENOMIC DNA]</scope>
    <source>
        <strain evidence="3 4">GR2756</strain>
    </source>
</reference>
<comment type="cofactor">
    <cofactor evidence="1">
        <name>pyridoxal 5'-phosphate</name>
        <dbReference type="ChEBI" id="CHEBI:597326"/>
    </cofactor>
</comment>
<evidence type="ECO:0000256" key="1">
    <source>
        <dbReference type="ARBA" id="ARBA00001933"/>
    </source>
</evidence>
<dbReference type="RefSeq" id="WP_315727747.1">
    <property type="nucleotide sequence ID" value="NZ_JAVUPU010000009.1"/>
</dbReference>
<evidence type="ECO:0000313" key="4">
    <source>
        <dbReference type="Proteomes" id="UP001259572"/>
    </source>
</evidence>
<keyword evidence="2" id="KW-0663">Pyridoxal phosphate</keyword>
<dbReference type="PROSITE" id="PS51318">
    <property type="entry name" value="TAT"/>
    <property type="match status" value="1"/>
</dbReference>
<evidence type="ECO:0000256" key="2">
    <source>
        <dbReference type="ARBA" id="ARBA00022898"/>
    </source>
</evidence>
<sequence length="438" mass="46390">MSYAEGNGLGRRELLWLASASPLLAFSGLPAPATAAATRAVRPDAASAKATVYGRMLGLPRIVNAAGAVTAFGGTTLSKEVTDAMAEASRHYVDLNALYAAAGSKLAEITKAEAAMVTSGAFAAMTLAAAACLAGTDKDKIAALPQASWPRRETVIQRAHSTPYDRAYRNAGMTNVYVDTEEEMLAAIGERTAMIGGLTMVEKSNQPGIISLERLIAIGKRANVPVYLDASFALTHLSDMSSLSRYTGMGADLVGISGGKGVHGPQSTGILAGRADLVAAARLHASPNPAGLGRGLKVDKEEVIGLLTAVEQLRGRDSQALYRRDRRRVEAMRAHLADVPGLRLGYEEAFFGPGLVLMWDQAEIPLTHDQFLEQMRQGEQPIAVHVVVGRTVYFVGEYTGPGLFAGYLNDGEEELVAKRAREILLAARERKAGATSQA</sequence>
<name>A0ABU3QAS9_9SPHN</name>
<evidence type="ECO:0000313" key="3">
    <source>
        <dbReference type="EMBL" id="MDT9600513.1"/>
    </source>
</evidence>
<dbReference type="EMBL" id="JAVUPU010000009">
    <property type="protein sequence ID" value="MDT9600513.1"/>
    <property type="molecule type" value="Genomic_DNA"/>
</dbReference>
<dbReference type="PANTHER" id="PTHR32328">
    <property type="entry name" value="L-SERYL-TRNA(SEC) SELENIUM TRANSFERASE"/>
    <property type="match status" value="1"/>
</dbReference>
<accession>A0ABU3QAS9</accession>
<gene>
    <name evidence="3" type="ORF">RQX22_16250</name>
</gene>
<protein>
    <recommendedName>
        <fullName evidence="5">L-seryl-tRNA(Ser) seleniumtransferase</fullName>
    </recommendedName>
</protein>
<comment type="caution">
    <text evidence="3">The sequence shown here is derived from an EMBL/GenBank/DDBJ whole genome shotgun (WGS) entry which is preliminary data.</text>
</comment>
<dbReference type="Gene3D" id="3.40.640.10">
    <property type="entry name" value="Type I PLP-dependent aspartate aminotransferase-like (Major domain)"/>
    <property type="match status" value="1"/>
</dbReference>
<dbReference type="InterPro" id="IPR006311">
    <property type="entry name" value="TAT_signal"/>
</dbReference>
<keyword evidence="4" id="KW-1185">Reference proteome</keyword>
<dbReference type="PANTHER" id="PTHR32328:SF0">
    <property type="entry name" value="L-SERYL-TRNA(SEC) SELENIUM TRANSFERASE"/>
    <property type="match status" value="1"/>
</dbReference>
<organism evidence="3 4">
    <name type="scientific">Sphingosinicella rhizophila</name>
    <dbReference type="NCBI Taxonomy" id="3050082"/>
    <lineage>
        <taxon>Bacteria</taxon>
        <taxon>Pseudomonadati</taxon>
        <taxon>Pseudomonadota</taxon>
        <taxon>Alphaproteobacteria</taxon>
        <taxon>Sphingomonadales</taxon>
        <taxon>Sphingosinicellaceae</taxon>
        <taxon>Sphingosinicella</taxon>
    </lineage>
</organism>
<dbReference type="InterPro" id="IPR015424">
    <property type="entry name" value="PyrdxlP-dep_Trfase"/>
</dbReference>
<dbReference type="InterPro" id="IPR015421">
    <property type="entry name" value="PyrdxlP-dep_Trfase_major"/>
</dbReference>